<dbReference type="KEGG" id="hazt:108678165"/>
<accession>A0A8B7P9Z3</accession>
<feature type="compositionally biased region" description="Basic residues" evidence="1">
    <location>
        <begin position="1172"/>
        <end position="1186"/>
    </location>
</feature>
<gene>
    <name evidence="3" type="primary">LOC108678165</name>
</gene>
<feature type="compositionally biased region" description="Polar residues" evidence="1">
    <location>
        <begin position="951"/>
        <end position="969"/>
    </location>
</feature>
<evidence type="ECO:0000313" key="3">
    <source>
        <dbReference type="RefSeq" id="XP_018022006.1"/>
    </source>
</evidence>
<dbReference type="GeneID" id="108678165"/>
<evidence type="ECO:0000313" key="2">
    <source>
        <dbReference type="Proteomes" id="UP000694843"/>
    </source>
</evidence>
<keyword evidence="2" id="KW-1185">Reference proteome</keyword>
<organism evidence="2 3">
    <name type="scientific">Hyalella azteca</name>
    <name type="common">Amphipod</name>
    <dbReference type="NCBI Taxonomy" id="294128"/>
    <lineage>
        <taxon>Eukaryota</taxon>
        <taxon>Metazoa</taxon>
        <taxon>Ecdysozoa</taxon>
        <taxon>Arthropoda</taxon>
        <taxon>Crustacea</taxon>
        <taxon>Multicrustacea</taxon>
        <taxon>Malacostraca</taxon>
        <taxon>Eumalacostraca</taxon>
        <taxon>Peracarida</taxon>
        <taxon>Amphipoda</taxon>
        <taxon>Senticaudata</taxon>
        <taxon>Talitrida</taxon>
        <taxon>Talitroidea</taxon>
        <taxon>Hyalellidae</taxon>
        <taxon>Hyalella</taxon>
    </lineage>
</organism>
<feature type="region of interest" description="Disordered" evidence="1">
    <location>
        <begin position="1165"/>
        <end position="1239"/>
    </location>
</feature>
<proteinExistence type="predicted"/>
<sequence>MASDVSSNAHELLGAKKSTEFHSILKHLDSTQQNSQGKALLSFSVEHGRSTQAGRFHEIVIISDILLKNLHNYWPHNASFIPTIITKMDLQLSDVSHIIDTYLSQVPASFKKILFVVLLRLSEVWVGEDQEECVESNSKTPKTMALHIERATSDHFLSAYKSIQTSFGNRADVVFAHVIPAGWHLMQKCLNIPTDNLTQEMSTENSSGYDVFDTNEKSEKVNLVRKFLWHCFQVNNFVINSQLSSILGLPSWNLFPWDEDFRGDHCSVSSLSSHAIDRDFTDKDLLSICSKICELTHTYQLDSSLEIAEFPPTSIPALESPISKLVVICDVKMKNLGDVWPSSFSLRPSIEVCGVLKPTELVDKLKNINSTEDRIAFLFIPSIRNLLSVEKIQSCANHEVLKYPCCKFKEDGSSWVKSTVIPRMGEFRRAVHETFPNSLVIFSCVHCIKFEIIFDNLLKKHIKDTGHDLKPTISLEFVELQNKNLAASVEDLNHAISTDIRDKSALNINAFDFLDVTDPQCVSNFMPDGMNLNSLGLAKLAVSTMNQLAFIDNAFFNNVLASNPSNTKQNSDDLTDDADDDCKIIDVKPNISWLAIEVPVVEGLTQTSESKFGLKPAGDVHSLNNACDPPAIACDEPSVSCAAAPFACEASMATCNLTGVCDGPFVAVDASQILSVESASNQHVPSLIADSYAVGNEIPSSLDHSISTTRNYHDRTNAEFSTGDMTEQSIENECIIKSLDDWYTDAGVPVFKKRVCHLEELDPLSSISGDRISNSRRGEQSNSHRRRYTSSSPEKSRGRRSHNEKPLLHRRRSRDTVSPYYRSHPKSNSNTTSYHKHTREGSREHKKHVSHRYHRVNESSSHHQRSRDNIRVHKKCCTKRKSQEHDLPCRCTDLRLLLNTSNQHQLQIRFRSGGRKQRDCDRKYREKLQFSERTARSRSRSSPMRVVNYYASPQHQRSPSLRPSGSNEKNIGFEDDAHSRSNKNSLTLNKHIREPSIECLEELWHEVPRTASRNELDRLEDISSTREELFEQPLSEHDPLENISSTGEEVFEQPLSEHDPLENISSTREELFEQPLSEHDPLENISSTGEEVFEQPLSEHDPLENISSTREELDGQPAILDATNKRSFDNFNIYSDSVRDPHSSREYLNRPESYALKDVRSVNSRSREYLRRTRSRSRKHLRHDRSRSRENLLRKHSQSEEYSLRDLDCRPRSQDLQDRRSPSRDVRFPRSQSRKDSRQLEFHDDFLLSRSRFREYSLSEKPAGERKERKETKVSGNSSGSRVALPGPSASEAPAIGWQDNLKVCSKAATEVLQILHKRRTKRYDADPSTHPEYQRERRLFIDSCAGLDSSSLDVDGFLIYWRRKLKQMLDDEWHNKKSICLAILAMILENCDPYNSAQATPRLFSYTDVDIESEDFRLRNRSIHHENFVIMEKLMSFSVTRDQCLDLLRDVKVNNDMLLDLLLKKRLVDEGSDAFYASHRDFCSVVSTLRLLSQLPDALGYLAFQAQNLLDQIISARADCLNLLSLFSYDDKVALKLAFEKLNDKELVPKSLIEEDRIQEARLKLSGLLFRLLDFSDSFFELCVNTDADASEFSEIVRLVYEHFDDSSLVANEDSVKVLGVAVALRSTMCRFNR</sequence>
<feature type="compositionally biased region" description="Basic and acidic residues" evidence="1">
    <location>
        <begin position="1258"/>
        <end position="1273"/>
    </location>
</feature>
<feature type="compositionally biased region" description="Basic and acidic residues" evidence="1">
    <location>
        <begin position="855"/>
        <end position="870"/>
    </location>
</feature>
<dbReference type="Proteomes" id="UP000694843">
    <property type="component" value="Unplaced"/>
</dbReference>
<evidence type="ECO:0000256" key="1">
    <source>
        <dbReference type="SAM" id="MobiDB-lite"/>
    </source>
</evidence>
<feature type="region of interest" description="Disordered" evidence="1">
    <location>
        <begin position="766"/>
        <end position="870"/>
    </location>
</feature>
<protein>
    <submittedName>
        <fullName evidence="3">Uncharacterized protein LOC108678165</fullName>
    </submittedName>
</protein>
<feature type="compositionally biased region" description="Basic residues" evidence="1">
    <location>
        <begin position="834"/>
        <end position="854"/>
    </location>
</feature>
<reference evidence="3" key="1">
    <citation type="submission" date="2025-08" db="UniProtKB">
        <authorList>
            <consortium name="RefSeq"/>
        </authorList>
    </citation>
    <scope>IDENTIFICATION</scope>
    <source>
        <tissue evidence="3">Whole organism</tissue>
    </source>
</reference>
<feature type="region of interest" description="Disordered" evidence="1">
    <location>
        <begin position="928"/>
        <end position="987"/>
    </location>
</feature>
<name>A0A8B7P9Z3_HYAAZ</name>
<feature type="compositionally biased region" description="Basic and acidic residues" evidence="1">
    <location>
        <begin position="1187"/>
        <end position="1239"/>
    </location>
</feature>
<feature type="region of interest" description="Disordered" evidence="1">
    <location>
        <begin position="1258"/>
        <end position="1292"/>
    </location>
</feature>
<dbReference type="RefSeq" id="XP_018022006.1">
    <property type="nucleotide sequence ID" value="XM_018166517.2"/>
</dbReference>